<name>A0A0A9B462_ARUDO</name>
<accession>A0A0A9B462</accession>
<reference evidence="1" key="1">
    <citation type="submission" date="2014-09" db="EMBL/GenBank/DDBJ databases">
        <authorList>
            <person name="Magalhaes I.L.F."/>
            <person name="Oliveira U."/>
            <person name="Santos F.R."/>
            <person name="Vidigal T.H.D.A."/>
            <person name="Brescovit A.D."/>
            <person name="Santos A.J."/>
        </authorList>
    </citation>
    <scope>NUCLEOTIDE SEQUENCE</scope>
    <source>
        <tissue evidence="1">Shoot tissue taken approximately 20 cm above the soil surface</tissue>
    </source>
</reference>
<evidence type="ECO:0000313" key="1">
    <source>
        <dbReference type="EMBL" id="JAD58799.1"/>
    </source>
</evidence>
<reference evidence="1" key="2">
    <citation type="journal article" date="2015" name="Data Brief">
        <title>Shoot transcriptome of the giant reed, Arundo donax.</title>
        <authorList>
            <person name="Barrero R.A."/>
            <person name="Guerrero F.D."/>
            <person name="Moolhuijzen P."/>
            <person name="Goolsby J.A."/>
            <person name="Tidwell J."/>
            <person name="Bellgard S.E."/>
            <person name="Bellgard M.I."/>
        </authorList>
    </citation>
    <scope>NUCLEOTIDE SEQUENCE</scope>
    <source>
        <tissue evidence="1">Shoot tissue taken approximately 20 cm above the soil surface</tissue>
    </source>
</reference>
<dbReference type="AlphaFoldDB" id="A0A0A9B462"/>
<organism evidence="1">
    <name type="scientific">Arundo donax</name>
    <name type="common">Giant reed</name>
    <name type="synonym">Donax arundinaceus</name>
    <dbReference type="NCBI Taxonomy" id="35708"/>
    <lineage>
        <taxon>Eukaryota</taxon>
        <taxon>Viridiplantae</taxon>
        <taxon>Streptophyta</taxon>
        <taxon>Embryophyta</taxon>
        <taxon>Tracheophyta</taxon>
        <taxon>Spermatophyta</taxon>
        <taxon>Magnoliopsida</taxon>
        <taxon>Liliopsida</taxon>
        <taxon>Poales</taxon>
        <taxon>Poaceae</taxon>
        <taxon>PACMAD clade</taxon>
        <taxon>Arundinoideae</taxon>
        <taxon>Arundineae</taxon>
        <taxon>Arundo</taxon>
    </lineage>
</organism>
<sequence length="56" mass="6709">MVEIPEHMFFQVHRSSSWLQADYHSELQHPSASFLILKSIFCLSSHLFWLWKCNTN</sequence>
<dbReference type="EMBL" id="GBRH01239096">
    <property type="protein sequence ID" value="JAD58799.1"/>
    <property type="molecule type" value="Transcribed_RNA"/>
</dbReference>
<proteinExistence type="predicted"/>
<protein>
    <submittedName>
        <fullName evidence="1">Uncharacterized protein</fullName>
    </submittedName>
</protein>